<protein>
    <submittedName>
        <fullName evidence="1">Uncharacterized protein</fullName>
    </submittedName>
</protein>
<dbReference type="EMBL" id="BORJ01000002">
    <property type="protein sequence ID" value="GIN95081.1"/>
    <property type="molecule type" value="Genomic_DNA"/>
</dbReference>
<accession>A0ABQ4KU06</accession>
<gene>
    <name evidence="1" type="ORF">J6TS1_09510</name>
</gene>
<evidence type="ECO:0000313" key="2">
    <source>
        <dbReference type="Proteomes" id="UP000680670"/>
    </source>
</evidence>
<name>A0ABQ4KU06_SIMTE</name>
<reference evidence="1 2" key="1">
    <citation type="submission" date="2021-03" db="EMBL/GenBank/DDBJ databases">
        <title>Antimicrobial resistance genes in bacteria isolated from Japanese honey, and their potential for conferring macrolide and lincosamide resistance in the American foulbrood pathogen Paenibacillus larvae.</title>
        <authorList>
            <person name="Okamoto M."/>
            <person name="Kumagai M."/>
            <person name="Kanamori H."/>
            <person name="Takamatsu D."/>
        </authorList>
    </citation>
    <scope>NUCLEOTIDE SEQUENCE [LARGE SCALE GENOMIC DNA]</scope>
    <source>
        <strain evidence="1 2">J6TS1</strain>
    </source>
</reference>
<sequence length="55" mass="6613">MSDLEQIKLMKPPFPKLRCFSFKPILPREDYFEEKHRKQNSELIITDCISRISTN</sequence>
<proteinExistence type="predicted"/>
<organism evidence="1 2">
    <name type="scientific">Siminovitchia terrae</name>
    <name type="common">Bacillus terrae</name>
    <dbReference type="NCBI Taxonomy" id="1914933"/>
    <lineage>
        <taxon>Bacteria</taxon>
        <taxon>Bacillati</taxon>
        <taxon>Bacillota</taxon>
        <taxon>Bacilli</taxon>
        <taxon>Bacillales</taxon>
        <taxon>Bacillaceae</taxon>
        <taxon>Siminovitchia</taxon>
    </lineage>
</organism>
<comment type="caution">
    <text evidence="1">The sequence shown here is derived from an EMBL/GenBank/DDBJ whole genome shotgun (WGS) entry which is preliminary data.</text>
</comment>
<dbReference type="Proteomes" id="UP000680670">
    <property type="component" value="Unassembled WGS sequence"/>
</dbReference>
<evidence type="ECO:0000313" key="1">
    <source>
        <dbReference type="EMBL" id="GIN95081.1"/>
    </source>
</evidence>
<keyword evidence="2" id="KW-1185">Reference proteome</keyword>